<sequence length="199" mass="22173">MGAPIGYSMVELFGTSVFVNGGVHWLAYSGSVAWSDGNKSYRNIILVFDVQTEVFRELNLPEELALEYPLYLDVFAYIDSISVCQYEDRQRYGCDWFTVWVMNQYGKEDSWSKLLTCSLSAGVSSVLGFKSNGEVVVESGKRKLVSCQPGTYKKMGIGGGLPSSFYLGPEPYLAFERSQKTTTFKPPDSNVLEPVDLCN</sequence>
<dbReference type="InterPro" id="IPR006527">
    <property type="entry name" value="F-box-assoc_dom_typ1"/>
</dbReference>
<name>A0AAV6JL63_9ERIC</name>
<dbReference type="AlphaFoldDB" id="A0AAV6JL63"/>
<evidence type="ECO:0000259" key="1">
    <source>
        <dbReference type="Pfam" id="PF07734"/>
    </source>
</evidence>
<dbReference type="NCBIfam" id="TIGR01640">
    <property type="entry name" value="F_box_assoc_1"/>
    <property type="match status" value="1"/>
</dbReference>
<evidence type="ECO:0000313" key="3">
    <source>
        <dbReference type="Proteomes" id="UP000823749"/>
    </source>
</evidence>
<dbReference type="Proteomes" id="UP000823749">
    <property type="component" value="Chromosome 7"/>
</dbReference>
<protein>
    <recommendedName>
        <fullName evidence="1">F-box associated beta-propeller type 1 domain-containing protein</fullName>
    </recommendedName>
</protein>
<evidence type="ECO:0000313" key="2">
    <source>
        <dbReference type="EMBL" id="KAG5541252.1"/>
    </source>
</evidence>
<dbReference type="Pfam" id="PF07734">
    <property type="entry name" value="FBA_1"/>
    <property type="match status" value="1"/>
</dbReference>
<proteinExistence type="predicted"/>
<accession>A0AAV6JL63</accession>
<comment type="caution">
    <text evidence="2">The sequence shown here is derived from an EMBL/GenBank/DDBJ whole genome shotgun (WGS) entry which is preliminary data.</text>
</comment>
<dbReference type="EMBL" id="JACTNZ010000007">
    <property type="protein sequence ID" value="KAG5541252.1"/>
    <property type="molecule type" value="Genomic_DNA"/>
</dbReference>
<organism evidence="2 3">
    <name type="scientific">Rhododendron griersonianum</name>
    <dbReference type="NCBI Taxonomy" id="479676"/>
    <lineage>
        <taxon>Eukaryota</taxon>
        <taxon>Viridiplantae</taxon>
        <taxon>Streptophyta</taxon>
        <taxon>Embryophyta</taxon>
        <taxon>Tracheophyta</taxon>
        <taxon>Spermatophyta</taxon>
        <taxon>Magnoliopsida</taxon>
        <taxon>eudicotyledons</taxon>
        <taxon>Gunneridae</taxon>
        <taxon>Pentapetalae</taxon>
        <taxon>asterids</taxon>
        <taxon>Ericales</taxon>
        <taxon>Ericaceae</taxon>
        <taxon>Ericoideae</taxon>
        <taxon>Rhodoreae</taxon>
        <taxon>Rhododendron</taxon>
    </lineage>
</organism>
<gene>
    <name evidence="2" type="ORF">RHGRI_021182</name>
</gene>
<keyword evidence="3" id="KW-1185">Reference proteome</keyword>
<feature type="domain" description="F-box associated beta-propeller type 1" evidence="1">
    <location>
        <begin position="15"/>
        <end position="154"/>
    </location>
</feature>
<reference evidence="2" key="1">
    <citation type="submission" date="2020-08" db="EMBL/GenBank/DDBJ databases">
        <title>Plant Genome Project.</title>
        <authorList>
            <person name="Zhang R.-G."/>
        </authorList>
    </citation>
    <scope>NUCLEOTIDE SEQUENCE</scope>
    <source>
        <strain evidence="2">WSP0</strain>
        <tissue evidence="2">Leaf</tissue>
    </source>
</reference>
<dbReference type="InterPro" id="IPR017451">
    <property type="entry name" value="F-box-assoc_interact_dom"/>
</dbReference>